<dbReference type="EMBL" id="CP003273">
    <property type="protein sequence ID" value="AGL02495.1"/>
    <property type="molecule type" value="Genomic_DNA"/>
</dbReference>
<protein>
    <submittedName>
        <fullName evidence="1">Uncharacterized protein</fullName>
    </submittedName>
</protein>
<dbReference type="OrthoDB" id="1811406at2"/>
<dbReference type="STRING" id="767817.Desgi_3136"/>
<gene>
    <name evidence="1" type="ORF">Desgi_3136</name>
</gene>
<dbReference type="RefSeq" id="WP_015617983.1">
    <property type="nucleotide sequence ID" value="NC_021184.1"/>
</dbReference>
<dbReference type="AlphaFoldDB" id="R4KPI4"/>
<name>R4KPI4_9FIRM</name>
<proteinExistence type="predicted"/>
<reference evidence="1 2" key="1">
    <citation type="submission" date="2012-01" db="EMBL/GenBank/DDBJ databases">
        <title>Complete sequence of Desulfotomaculum gibsoniae DSM 7213.</title>
        <authorList>
            <consortium name="US DOE Joint Genome Institute"/>
            <person name="Lucas S."/>
            <person name="Han J."/>
            <person name="Lapidus A."/>
            <person name="Cheng J.-F."/>
            <person name="Goodwin L."/>
            <person name="Pitluck S."/>
            <person name="Peters L."/>
            <person name="Ovchinnikova G."/>
            <person name="Teshima H."/>
            <person name="Detter J.C."/>
            <person name="Han C."/>
            <person name="Tapia R."/>
            <person name="Land M."/>
            <person name="Hauser L."/>
            <person name="Kyrpides N."/>
            <person name="Ivanova N."/>
            <person name="Pagani I."/>
            <person name="Parshina S."/>
            <person name="Plugge C."/>
            <person name="Muyzer G."/>
            <person name="Kuever J."/>
            <person name="Ivanova A."/>
            <person name="Nazina T."/>
            <person name="Klenk H.-P."/>
            <person name="Brambilla E."/>
            <person name="Spring S."/>
            <person name="Stams A.F."/>
            <person name="Woyke T."/>
        </authorList>
    </citation>
    <scope>NUCLEOTIDE SEQUENCE [LARGE SCALE GENOMIC DNA]</scope>
    <source>
        <strain evidence="1 2">DSM 7213</strain>
    </source>
</reference>
<evidence type="ECO:0000313" key="2">
    <source>
        <dbReference type="Proteomes" id="UP000013520"/>
    </source>
</evidence>
<dbReference type="Proteomes" id="UP000013520">
    <property type="component" value="Chromosome"/>
</dbReference>
<dbReference type="eggNOG" id="ENOG5032TSA">
    <property type="taxonomic scope" value="Bacteria"/>
</dbReference>
<dbReference type="HOGENOM" id="CLU_1966993_0_0_9"/>
<evidence type="ECO:0000313" key="1">
    <source>
        <dbReference type="EMBL" id="AGL02495.1"/>
    </source>
</evidence>
<organism evidence="1 2">
    <name type="scientific">Desulfoscipio gibsoniae DSM 7213</name>
    <dbReference type="NCBI Taxonomy" id="767817"/>
    <lineage>
        <taxon>Bacteria</taxon>
        <taxon>Bacillati</taxon>
        <taxon>Bacillota</taxon>
        <taxon>Clostridia</taxon>
        <taxon>Eubacteriales</taxon>
        <taxon>Desulfallaceae</taxon>
        <taxon>Desulfoscipio</taxon>
    </lineage>
</organism>
<sequence>MKHNLKIALEKFNHYISIGGRYYQISGGPASDKHQDPSTAYIIYDFPCQIDGQWVWGEGNNPTAKDMARIKIRQTIFGLISPTRPANGSTIEEGYIQKVLIKELGSSREEVDYLIKFYQDYQKTNFN</sequence>
<accession>R4KPI4</accession>
<dbReference type="KEGG" id="dgi:Desgi_3136"/>
<keyword evidence="2" id="KW-1185">Reference proteome</keyword>